<dbReference type="Gramene" id="Solyc10g050777.1.1">
    <property type="protein sequence ID" value="Solyc10g050777.1.1"/>
    <property type="gene ID" value="Solyc10g050777.1"/>
</dbReference>
<evidence type="ECO:0000313" key="2">
    <source>
        <dbReference type="Proteomes" id="UP000004994"/>
    </source>
</evidence>
<dbReference type="InParanoid" id="A0A3Q7IH70"/>
<dbReference type="AlphaFoldDB" id="A0A3Q7IH70"/>
<evidence type="ECO:0000313" key="1">
    <source>
        <dbReference type="EnsemblPlants" id="Solyc10g050777.1.1"/>
    </source>
</evidence>
<dbReference type="Proteomes" id="UP000004994">
    <property type="component" value="Chromosome 10"/>
</dbReference>
<reference evidence="1" key="2">
    <citation type="submission" date="2019-01" db="UniProtKB">
        <authorList>
            <consortium name="EnsemblPlants"/>
        </authorList>
    </citation>
    <scope>IDENTIFICATION</scope>
    <source>
        <strain evidence="1">cv. Heinz 1706</strain>
    </source>
</reference>
<dbReference type="PANTHER" id="PTHR11439">
    <property type="entry name" value="GAG-POL-RELATED RETROTRANSPOSON"/>
    <property type="match status" value="1"/>
</dbReference>
<keyword evidence="2" id="KW-1185">Reference proteome</keyword>
<dbReference type="PANTHER" id="PTHR11439:SF467">
    <property type="entry name" value="INTEGRASE CATALYTIC DOMAIN-CONTAINING PROTEIN"/>
    <property type="match status" value="1"/>
</dbReference>
<protein>
    <recommendedName>
        <fullName evidence="3">Reverse transcriptase Ty1/copia-type domain-containing protein</fullName>
    </recommendedName>
</protein>
<proteinExistence type="predicted"/>
<sequence>MLIAGSSLREISNFKARLSATEADLWDEARDRSAGTLNLSQELYIEKQSPNTVEERDHMTLVPYASTIGSFMYAMVCTRHYMAHAVGVVSRNMANPGKEHWEDVKWLLRYLRGTSITSLCLAKAMRLYRVLWRLIMVGMITRERVYPAEYVAIVEDGKEMIWLADYLEELG</sequence>
<evidence type="ECO:0008006" key="3">
    <source>
        <dbReference type="Google" id="ProtNLM"/>
    </source>
</evidence>
<organism evidence="1">
    <name type="scientific">Solanum lycopersicum</name>
    <name type="common">Tomato</name>
    <name type="synonym">Lycopersicon esculentum</name>
    <dbReference type="NCBI Taxonomy" id="4081"/>
    <lineage>
        <taxon>Eukaryota</taxon>
        <taxon>Viridiplantae</taxon>
        <taxon>Streptophyta</taxon>
        <taxon>Embryophyta</taxon>
        <taxon>Tracheophyta</taxon>
        <taxon>Spermatophyta</taxon>
        <taxon>Magnoliopsida</taxon>
        <taxon>eudicotyledons</taxon>
        <taxon>Gunneridae</taxon>
        <taxon>Pentapetalae</taxon>
        <taxon>asterids</taxon>
        <taxon>lamiids</taxon>
        <taxon>Solanales</taxon>
        <taxon>Solanaceae</taxon>
        <taxon>Solanoideae</taxon>
        <taxon>Solaneae</taxon>
        <taxon>Solanum</taxon>
        <taxon>Solanum subgen. Lycopersicon</taxon>
    </lineage>
</organism>
<reference evidence="1" key="1">
    <citation type="journal article" date="2012" name="Nature">
        <title>The tomato genome sequence provides insights into fleshy fruit evolution.</title>
        <authorList>
            <consortium name="Tomato Genome Consortium"/>
        </authorList>
    </citation>
    <scope>NUCLEOTIDE SEQUENCE [LARGE SCALE GENOMIC DNA]</scope>
    <source>
        <strain evidence="1">cv. Heinz 1706</strain>
    </source>
</reference>
<accession>A0A3Q7IH70</accession>
<dbReference type="EnsemblPlants" id="Solyc10g050777.1.1">
    <property type="protein sequence ID" value="Solyc10g050777.1.1"/>
    <property type="gene ID" value="Solyc10g050777.1"/>
</dbReference>
<name>A0A3Q7IH70_SOLLC</name>
<dbReference type="STRING" id="4081.A0A3Q7IH70"/>